<dbReference type="EC" id="1.11.1.-" evidence="13"/>
<dbReference type="Gene3D" id="1.10.520.10">
    <property type="match status" value="1"/>
</dbReference>
<keyword evidence="10 13" id="KW-0106">Calcium</keyword>
<keyword evidence="6 10" id="KW-0408">Iron</keyword>
<feature type="binding site" description="axial binding residue" evidence="10">
    <location>
        <position position="232"/>
    </location>
    <ligand>
        <name>heme b</name>
        <dbReference type="ChEBI" id="CHEBI:60344"/>
    </ligand>
    <ligandPart>
        <name>Fe</name>
        <dbReference type="ChEBI" id="CHEBI:18248"/>
    </ligandPart>
</feature>
<dbReference type="PANTHER" id="PTHR31356:SF66">
    <property type="entry name" value="CATALASE-PEROXIDASE"/>
    <property type="match status" value="1"/>
</dbReference>
<keyword evidence="8" id="KW-0325">Glycoprotein</keyword>
<feature type="binding site" evidence="10">
    <location>
        <position position="122"/>
    </location>
    <ligand>
        <name>Ca(2+)</name>
        <dbReference type="ChEBI" id="CHEBI:29108"/>
        <label>1</label>
    </ligand>
</feature>
<feature type="site" description="Transition state stabilizer" evidence="11">
    <location>
        <position position="105"/>
    </location>
</feature>
<dbReference type="PROSITE" id="PS00436">
    <property type="entry name" value="PEROXIDASE_2"/>
    <property type="match status" value="1"/>
</dbReference>
<dbReference type="InterPro" id="IPR019793">
    <property type="entry name" value="Peroxidases_heam-ligand_BS"/>
</dbReference>
<evidence type="ECO:0000256" key="13">
    <source>
        <dbReference type="RuleBase" id="RU363051"/>
    </source>
</evidence>
<dbReference type="PANTHER" id="PTHR31356">
    <property type="entry name" value="THYLAKOID LUMENAL 29 KDA PROTEIN, CHLOROPLASTIC-RELATED"/>
    <property type="match status" value="1"/>
</dbReference>
<dbReference type="InterPro" id="IPR001621">
    <property type="entry name" value="Ligninase"/>
</dbReference>
<dbReference type="GO" id="GO:0042744">
    <property type="term" value="P:hydrogen peroxide catabolic process"/>
    <property type="evidence" value="ECO:0007669"/>
    <property type="project" value="TreeGrafter"/>
</dbReference>
<dbReference type="GO" id="GO:0004601">
    <property type="term" value="F:peroxidase activity"/>
    <property type="evidence" value="ECO:0007669"/>
    <property type="project" value="UniProtKB-KW"/>
</dbReference>
<dbReference type="GO" id="GO:0046872">
    <property type="term" value="F:metal ion binding"/>
    <property type="evidence" value="ECO:0007669"/>
    <property type="project" value="UniProtKB-UniRule"/>
</dbReference>
<feature type="domain" description="Plant heme peroxidase family profile" evidence="14">
    <location>
        <begin position="120"/>
        <end position="236"/>
    </location>
</feature>
<feature type="binding site" evidence="10">
    <location>
        <position position="252"/>
    </location>
    <ligand>
        <name>Ca(2+)</name>
        <dbReference type="ChEBI" id="CHEBI:29108"/>
        <label>2</label>
    </ligand>
</feature>
<dbReference type="InterPro" id="IPR010255">
    <property type="entry name" value="Haem_peroxidase_sf"/>
</dbReference>
<keyword evidence="4 10" id="KW-0479">Metal-binding</keyword>
<evidence type="ECO:0000313" key="15">
    <source>
        <dbReference type="EMBL" id="KAK0648603.1"/>
    </source>
</evidence>
<feature type="binding site" evidence="10">
    <location>
        <position position="233"/>
    </location>
    <ligand>
        <name>Ca(2+)</name>
        <dbReference type="ChEBI" id="CHEBI:29108"/>
        <label>2</label>
    </ligand>
</feature>
<dbReference type="Proteomes" id="UP001174936">
    <property type="component" value="Unassembled WGS sequence"/>
</dbReference>
<feature type="binding site" evidence="10">
    <location>
        <position position="110"/>
    </location>
    <ligand>
        <name>Ca(2+)</name>
        <dbReference type="ChEBI" id="CHEBI:29108"/>
        <label>1</label>
    </ligand>
</feature>
<evidence type="ECO:0000256" key="5">
    <source>
        <dbReference type="ARBA" id="ARBA00023002"/>
    </source>
</evidence>
<gene>
    <name evidence="15" type="ORF">B0T16DRAFT_117339</name>
</gene>
<keyword evidence="16" id="KW-1185">Reference proteome</keyword>
<evidence type="ECO:0000256" key="4">
    <source>
        <dbReference type="ARBA" id="ARBA00022723"/>
    </source>
</evidence>
<evidence type="ECO:0000256" key="8">
    <source>
        <dbReference type="ARBA" id="ARBA00023180"/>
    </source>
</evidence>
<dbReference type="InterPro" id="IPR019794">
    <property type="entry name" value="Peroxidases_AS"/>
</dbReference>
<feature type="binding site" evidence="10">
    <location>
        <position position="126"/>
    </location>
    <ligand>
        <name>Ca(2+)</name>
        <dbReference type="ChEBI" id="CHEBI:29108"/>
        <label>1</label>
    </ligand>
</feature>
<evidence type="ECO:0000256" key="10">
    <source>
        <dbReference type="PIRSR" id="PIRSR601621-2"/>
    </source>
</evidence>
<dbReference type="Pfam" id="PF00141">
    <property type="entry name" value="peroxidase"/>
    <property type="match status" value="1"/>
</dbReference>
<feature type="binding site" evidence="10">
    <location>
        <position position="257"/>
    </location>
    <ligand>
        <name>Ca(2+)</name>
        <dbReference type="ChEBI" id="CHEBI:29108"/>
        <label>2</label>
    </ligand>
</feature>
<comment type="cofactor">
    <cofactor evidence="10 13">
        <name>Ca(2+)</name>
        <dbReference type="ChEBI" id="CHEBI:29108"/>
    </cofactor>
    <text evidence="10 13">Binds 2 calcium ions per subunit.</text>
</comment>
<protein>
    <recommendedName>
        <fullName evidence="13">Peroxidase</fullName>
        <ecNumber evidence="13">1.11.1.-</ecNumber>
    </recommendedName>
</protein>
<name>A0AA39Y9U0_9PEZI</name>
<dbReference type="GO" id="GO:0034599">
    <property type="term" value="P:cellular response to oxidative stress"/>
    <property type="evidence" value="ECO:0007669"/>
    <property type="project" value="InterPro"/>
</dbReference>
<comment type="cofactor">
    <cofactor evidence="10">
        <name>heme b</name>
        <dbReference type="ChEBI" id="CHEBI:60344"/>
    </cofactor>
    <text evidence="10">Binds 1 heme b (iron(II)-protoporphyrin IX) group per subunit.</text>
</comment>
<feature type="disulfide bond" evidence="12">
    <location>
        <begin position="76"/>
        <end position="329"/>
    </location>
</feature>
<dbReference type="SUPFAM" id="SSF48113">
    <property type="entry name" value="Heme-dependent peroxidases"/>
    <property type="match status" value="1"/>
</dbReference>
<keyword evidence="2 13" id="KW-0575">Peroxidase</keyword>
<dbReference type="EMBL" id="JAULSV010000003">
    <property type="protein sequence ID" value="KAK0648603.1"/>
    <property type="molecule type" value="Genomic_DNA"/>
</dbReference>
<evidence type="ECO:0000313" key="16">
    <source>
        <dbReference type="Proteomes" id="UP001174936"/>
    </source>
</evidence>
<dbReference type="GO" id="GO:0000302">
    <property type="term" value="P:response to reactive oxygen species"/>
    <property type="evidence" value="ECO:0007669"/>
    <property type="project" value="TreeGrafter"/>
</dbReference>
<proteinExistence type="inferred from homology"/>
<dbReference type="Gene3D" id="1.10.420.10">
    <property type="entry name" value="Peroxidase, domain 2"/>
    <property type="match status" value="1"/>
</dbReference>
<feature type="chain" id="PRO_5041480513" description="Peroxidase" evidence="13">
    <location>
        <begin position="20"/>
        <end position="337"/>
    </location>
</feature>
<feature type="binding site" evidence="10">
    <location>
        <position position="250"/>
    </location>
    <ligand>
        <name>Ca(2+)</name>
        <dbReference type="ChEBI" id="CHEBI:29108"/>
        <label>2</label>
    </ligand>
</feature>
<dbReference type="GO" id="GO:0020037">
    <property type="term" value="F:heme binding"/>
    <property type="evidence" value="ECO:0007669"/>
    <property type="project" value="UniProtKB-UniRule"/>
</dbReference>
<dbReference type="PROSITE" id="PS00435">
    <property type="entry name" value="PEROXIDASE_1"/>
    <property type="match status" value="1"/>
</dbReference>
<evidence type="ECO:0000259" key="14">
    <source>
        <dbReference type="PROSITE" id="PS50873"/>
    </source>
</evidence>
<comment type="caution">
    <text evidence="15">The sequence shown here is derived from an EMBL/GenBank/DDBJ whole genome shotgun (WGS) entry which is preliminary data.</text>
</comment>
<dbReference type="PROSITE" id="PS50873">
    <property type="entry name" value="PEROXIDASE_4"/>
    <property type="match status" value="1"/>
</dbReference>
<keyword evidence="5 13" id="KW-0560">Oxidoreductase</keyword>
<dbReference type="InterPro" id="IPR044831">
    <property type="entry name" value="Ccp1-like"/>
</dbReference>
<feature type="signal peptide" evidence="13">
    <location>
        <begin position="1"/>
        <end position="19"/>
    </location>
</feature>
<evidence type="ECO:0000256" key="7">
    <source>
        <dbReference type="ARBA" id="ARBA00023157"/>
    </source>
</evidence>
<keyword evidence="3 10" id="KW-0349">Heme</keyword>
<reference evidence="15" key="1">
    <citation type="submission" date="2023-06" db="EMBL/GenBank/DDBJ databases">
        <title>Genome-scale phylogeny and comparative genomics of the fungal order Sordariales.</title>
        <authorList>
            <consortium name="Lawrence Berkeley National Laboratory"/>
            <person name="Hensen N."/>
            <person name="Bonometti L."/>
            <person name="Westerberg I."/>
            <person name="Brannstrom I.O."/>
            <person name="Guillou S."/>
            <person name="Cros-Aarteil S."/>
            <person name="Calhoun S."/>
            <person name="Haridas S."/>
            <person name="Kuo A."/>
            <person name="Mondo S."/>
            <person name="Pangilinan J."/>
            <person name="Riley R."/>
            <person name="Labutti K."/>
            <person name="Andreopoulos B."/>
            <person name="Lipzen A."/>
            <person name="Chen C."/>
            <person name="Yanf M."/>
            <person name="Daum C."/>
            <person name="Ng V."/>
            <person name="Clum A."/>
            <person name="Steindorff A."/>
            <person name="Ohm R."/>
            <person name="Martin F."/>
            <person name="Silar P."/>
            <person name="Natvig D."/>
            <person name="Lalanne C."/>
            <person name="Gautier V."/>
            <person name="Ament-Velasquez S.L."/>
            <person name="Kruys A."/>
            <person name="Hutchinson M.I."/>
            <person name="Powell A.J."/>
            <person name="Barry K."/>
            <person name="Miller A.N."/>
            <person name="Grigoriev I.V."/>
            <person name="Debuchy R."/>
            <person name="Gladieux P."/>
            <person name="Thoren M.H."/>
            <person name="Johannesson H."/>
        </authorList>
    </citation>
    <scope>NUCLEOTIDE SEQUENCE</scope>
    <source>
        <strain evidence="15">SMH2532-1</strain>
    </source>
</reference>
<feature type="binding site" evidence="10">
    <location>
        <position position="124"/>
    </location>
    <ligand>
        <name>Ca(2+)</name>
        <dbReference type="ChEBI" id="CHEBI:29108"/>
        <label>1</label>
    </ligand>
</feature>
<evidence type="ECO:0000256" key="2">
    <source>
        <dbReference type="ARBA" id="ARBA00022559"/>
    </source>
</evidence>
<accession>A0AA39Y9U0</accession>
<keyword evidence="7 12" id="KW-1015">Disulfide bond</keyword>
<evidence type="ECO:0000256" key="1">
    <source>
        <dbReference type="ARBA" id="ARBA00006089"/>
    </source>
</evidence>
<sequence>MMWTTIFTVALATLPTTQARPGMGKVMAEIMEKTERMTERDAMAVHPILKKKASGSNAVYKAPGPKDSDACSKDKCCIWSYIVADMVAAFTEDTKCSSLARGAIRLGFHDASSWNTSMPVGGADGSILFSGELSRPENGGLQDIGHKTIAWFEQYKQYGVSGADLVQVGANVATVVCPGGPRTLTLVGRPDSDFLPPRGLLPRADQGAPALLDMFNAKGISPAELVALMGAHSVSRQNFVNPAAPNAPQDTTPGDFDNRYFSETSAVHAPGGVVRFASDIALAHDPATSAIWNSFGARDAQAPWAEAYAAAYLKMSLMGVKDVGALTDCTATLPLPR</sequence>
<dbReference type="InterPro" id="IPR002016">
    <property type="entry name" value="Haem_peroxidase"/>
</dbReference>
<feature type="disulfide bond" evidence="12">
    <location>
        <begin position="96"/>
        <end position="177"/>
    </location>
</feature>
<evidence type="ECO:0000256" key="9">
    <source>
        <dbReference type="PIRSR" id="PIRSR601621-1"/>
    </source>
</evidence>
<evidence type="ECO:0000256" key="6">
    <source>
        <dbReference type="ARBA" id="ARBA00023004"/>
    </source>
</evidence>
<comment type="similarity">
    <text evidence="1 13">Belongs to the peroxidase family. Ligninase subfamily.</text>
</comment>
<feature type="active site" description="Proton acceptor" evidence="9">
    <location>
        <position position="109"/>
    </location>
</feature>
<keyword evidence="13" id="KW-0732">Signal</keyword>
<evidence type="ECO:0000256" key="12">
    <source>
        <dbReference type="PIRSR" id="PIRSR601621-4"/>
    </source>
</evidence>
<evidence type="ECO:0000256" key="11">
    <source>
        <dbReference type="PIRSR" id="PIRSR601621-3"/>
    </source>
</evidence>
<dbReference type="PRINTS" id="PR00458">
    <property type="entry name" value="PEROXIDASE"/>
</dbReference>
<dbReference type="PRINTS" id="PR00462">
    <property type="entry name" value="LIGNINASE"/>
</dbReference>
<evidence type="ECO:0000256" key="3">
    <source>
        <dbReference type="ARBA" id="ARBA00022617"/>
    </source>
</evidence>
<dbReference type="AlphaFoldDB" id="A0AA39Y9U0"/>
<organism evidence="15 16">
    <name type="scientific">Cercophora newfieldiana</name>
    <dbReference type="NCBI Taxonomy" id="92897"/>
    <lineage>
        <taxon>Eukaryota</taxon>
        <taxon>Fungi</taxon>
        <taxon>Dikarya</taxon>
        <taxon>Ascomycota</taxon>
        <taxon>Pezizomycotina</taxon>
        <taxon>Sordariomycetes</taxon>
        <taxon>Sordariomycetidae</taxon>
        <taxon>Sordariales</taxon>
        <taxon>Lasiosphaeriaceae</taxon>
        <taxon>Cercophora</taxon>
    </lineage>
</organism>